<organism evidence="1 2">
    <name type="scientific">Ditylenchus dipsaci</name>
    <dbReference type="NCBI Taxonomy" id="166011"/>
    <lineage>
        <taxon>Eukaryota</taxon>
        <taxon>Metazoa</taxon>
        <taxon>Ecdysozoa</taxon>
        <taxon>Nematoda</taxon>
        <taxon>Chromadorea</taxon>
        <taxon>Rhabditida</taxon>
        <taxon>Tylenchina</taxon>
        <taxon>Tylenchomorpha</taxon>
        <taxon>Sphaerularioidea</taxon>
        <taxon>Anguinidae</taxon>
        <taxon>Anguininae</taxon>
        <taxon>Ditylenchus</taxon>
    </lineage>
</organism>
<name>A0A915CTF5_9BILA</name>
<evidence type="ECO:0000313" key="1">
    <source>
        <dbReference type="Proteomes" id="UP000887574"/>
    </source>
</evidence>
<protein>
    <submittedName>
        <fullName evidence="2">Uncharacterized protein</fullName>
    </submittedName>
</protein>
<evidence type="ECO:0000313" key="2">
    <source>
        <dbReference type="WBParaSite" id="jg1245"/>
    </source>
</evidence>
<dbReference type="WBParaSite" id="jg1245">
    <property type="protein sequence ID" value="jg1245"/>
    <property type="gene ID" value="jg1245"/>
</dbReference>
<dbReference type="AlphaFoldDB" id="A0A915CTF5"/>
<dbReference type="Proteomes" id="UP000887574">
    <property type="component" value="Unplaced"/>
</dbReference>
<sequence length="71" mass="7906">MDKTLPLVGAFLDPLVKSQFAQIAQYVPSWNIDAAKTKVIELADKYKTVTVSTPGPRQVDFPIELEDSLEK</sequence>
<reference evidence="2" key="1">
    <citation type="submission" date="2022-11" db="UniProtKB">
        <authorList>
            <consortium name="WormBaseParasite"/>
        </authorList>
    </citation>
    <scope>IDENTIFICATION</scope>
</reference>
<proteinExistence type="predicted"/>
<accession>A0A915CTF5</accession>
<keyword evidence="1" id="KW-1185">Reference proteome</keyword>